<evidence type="ECO:0000256" key="3">
    <source>
        <dbReference type="ARBA" id="ARBA00023004"/>
    </source>
</evidence>
<dbReference type="InterPro" id="IPR036909">
    <property type="entry name" value="Cyt_c-like_dom_sf"/>
</dbReference>
<evidence type="ECO:0000256" key="5">
    <source>
        <dbReference type="SAM" id="MobiDB-lite"/>
    </source>
</evidence>
<sequence length="170" mass="17979">MKPASLIVLGITGAAALGVVAVLASVALKQEPETGLLAWQDPEIIGRGAKIYRSECSSCHGGLDGSAPAADAPEPSAPPHDENGHSWKHPDYVLFGLTKSGEVAELCLTGNGDVEMPEFAEALNDRQILDVLSYIKSTWPEEVRARQEATNQIYAAQNAATRELLENGGS</sequence>
<comment type="caution">
    <text evidence="7">The sequence shown here is derived from an EMBL/GenBank/DDBJ whole genome shotgun (WGS) entry which is preliminary data.</text>
</comment>
<organism evidence="7 8">
    <name type="scientific">Pseudooceanicola antarcticus</name>
    <dbReference type="NCBI Taxonomy" id="1247613"/>
    <lineage>
        <taxon>Bacteria</taxon>
        <taxon>Pseudomonadati</taxon>
        <taxon>Pseudomonadota</taxon>
        <taxon>Alphaproteobacteria</taxon>
        <taxon>Rhodobacterales</taxon>
        <taxon>Paracoccaceae</taxon>
        <taxon>Pseudooceanicola</taxon>
    </lineage>
</organism>
<keyword evidence="1 4" id="KW-0349">Heme</keyword>
<name>A0ABX4MIP7_9RHOB</name>
<feature type="domain" description="Cytochrome c" evidence="6">
    <location>
        <begin position="43"/>
        <end position="139"/>
    </location>
</feature>
<dbReference type="Gene3D" id="1.10.760.10">
    <property type="entry name" value="Cytochrome c-like domain"/>
    <property type="match status" value="1"/>
</dbReference>
<keyword evidence="2 4" id="KW-0479">Metal-binding</keyword>
<dbReference type="EMBL" id="PGTD01000023">
    <property type="protein sequence ID" value="PJE25917.1"/>
    <property type="molecule type" value="Genomic_DNA"/>
</dbReference>
<dbReference type="PROSITE" id="PS51007">
    <property type="entry name" value="CYTC"/>
    <property type="match status" value="1"/>
</dbReference>
<evidence type="ECO:0000256" key="1">
    <source>
        <dbReference type="ARBA" id="ARBA00022617"/>
    </source>
</evidence>
<gene>
    <name evidence="7" type="ORF">CVM39_19655</name>
</gene>
<dbReference type="PANTHER" id="PTHR35008:SF4">
    <property type="entry name" value="BLL4482 PROTEIN"/>
    <property type="match status" value="1"/>
</dbReference>
<evidence type="ECO:0000313" key="7">
    <source>
        <dbReference type="EMBL" id="PJE25917.1"/>
    </source>
</evidence>
<accession>A0ABX4MIP7</accession>
<evidence type="ECO:0000313" key="8">
    <source>
        <dbReference type="Proteomes" id="UP000231702"/>
    </source>
</evidence>
<feature type="region of interest" description="Disordered" evidence="5">
    <location>
        <begin position="63"/>
        <end position="85"/>
    </location>
</feature>
<dbReference type="RefSeq" id="WP_097146029.1">
    <property type="nucleotide sequence ID" value="NZ_OBEA01000004.1"/>
</dbReference>
<dbReference type="InterPro" id="IPR051459">
    <property type="entry name" value="Cytochrome_c-type_DH"/>
</dbReference>
<proteinExistence type="predicted"/>
<reference evidence="7 8" key="1">
    <citation type="journal article" date="2018" name="Int. J. Syst. Evol. Microbiol.">
        <title>Pseudooceanicola lipolyticus sp. nov., a marine alphaproteobacterium, reclassification of Oceanicola flagellatus as Pseudooceanicola flagellatus comb. nov. and emended description of the genus Pseudooceanicola.</title>
        <authorList>
            <person name="Huang M.-M."/>
            <person name="Guo L.-L."/>
            <person name="Wu Y.-H."/>
            <person name="Lai Q.-L."/>
            <person name="Shao Z.-Z."/>
            <person name="Wang C.-S."/>
            <person name="Wu M."/>
            <person name="Xu X.-W."/>
        </authorList>
    </citation>
    <scope>NUCLEOTIDE SEQUENCE [LARGE SCALE GENOMIC DNA]</scope>
    <source>
        <strain evidence="7 8">Ar-45</strain>
    </source>
</reference>
<dbReference type="PANTHER" id="PTHR35008">
    <property type="entry name" value="BLL4482 PROTEIN-RELATED"/>
    <property type="match status" value="1"/>
</dbReference>
<evidence type="ECO:0000259" key="6">
    <source>
        <dbReference type="PROSITE" id="PS51007"/>
    </source>
</evidence>
<dbReference type="SUPFAM" id="SSF46626">
    <property type="entry name" value="Cytochrome c"/>
    <property type="match status" value="1"/>
</dbReference>
<dbReference type="InterPro" id="IPR009056">
    <property type="entry name" value="Cyt_c-like_dom"/>
</dbReference>
<evidence type="ECO:0000256" key="2">
    <source>
        <dbReference type="ARBA" id="ARBA00022723"/>
    </source>
</evidence>
<keyword evidence="3 4" id="KW-0408">Iron</keyword>
<dbReference type="Pfam" id="PF13442">
    <property type="entry name" value="Cytochrome_CBB3"/>
    <property type="match status" value="1"/>
</dbReference>
<keyword evidence="8" id="KW-1185">Reference proteome</keyword>
<evidence type="ECO:0000256" key="4">
    <source>
        <dbReference type="PROSITE-ProRule" id="PRU00433"/>
    </source>
</evidence>
<protein>
    <submittedName>
        <fullName evidence="7">Cytochrome C</fullName>
    </submittedName>
</protein>
<dbReference type="Proteomes" id="UP000231702">
    <property type="component" value="Unassembled WGS sequence"/>
</dbReference>